<reference evidence="1 2" key="1">
    <citation type="submission" date="2016-04" db="EMBL/GenBank/DDBJ databases">
        <title>Draft genome sequence of freshwater magnetotactic bacteria Magnetospirillum marisnigri SP-1 and Magnetospirillum moscoviense BB-1.</title>
        <authorList>
            <person name="Koziaeva V."/>
            <person name="Dziuba M.V."/>
            <person name="Ivanov T.M."/>
            <person name="Kuznetsov B."/>
            <person name="Grouzdev D.S."/>
        </authorList>
    </citation>
    <scope>NUCLEOTIDE SEQUENCE [LARGE SCALE GENOMIC DNA]</scope>
    <source>
        <strain evidence="1 2">BB-1</strain>
    </source>
</reference>
<dbReference type="InterPro" id="IPR029063">
    <property type="entry name" value="SAM-dependent_MTases_sf"/>
</dbReference>
<dbReference type="SUPFAM" id="SSF53335">
    <property type="entry name" value="S-adenosyl-L-methionine-dependent methyltransferases"/>
    <property type="match status" value="1"/>
</dbReference>
<proteinExistence type="predicted"/>
<evidence type="ECO:0000313" key="1">
    <source>
        <dbReference type="EMBL" id="OAN46087.1"/>
    </source>
</evidence>
<sequence>MGRYAIGELAHWSAVLQRAEIRLSDYRETLTSVFDQRRQAFFFVDSPYRKARKGAASAAERYYGKSFDVDELGRQCQRISFSDQPDAKVFKCFILGLAAKVDLI</sequence>
<evidence type="ECO:0000313" key="2">
    <source>
        <dbReference type="Proteomes" id="UP000078543"/>
    </source>
</evidence>
<dbReference type="EMBL" id="LWQU01000178">
    <property type="protein sequence ID" value="OAN46087.1"/>
    <property type="molecule type" value="Genomic_DNA"/>
</dbReference>
<name>A0A178MD64_9PROT</name>
<gene>
    <name evidence="1" type="ORF">A6A05_16455</name>
</gene>
<accession>A0A178MD64</accession>
<keyword evidence="2" id="KW-1185">Reference proteome</keyword>
<protein>
    <submittedName>
        <fullName evidence="1">Uncharacterized protein</fullName>
    </submittedName>
</protein>
<dbReference type="Proteomes" id="UP000078543">
    <property type="component" value="Unassembled WGS sequence"/>
</dbReference>
<organism evidence="1 2">
    <name type="scientific">Magnetospirillum moscoviense</name>
    <dbReference type="NCBI Taxonomy" id="1437059"/>
    <lineage>
        <taxon>Bacteria</taxon>
        <taxon>Pseudomonadati</taxon>
        <taxon>Pseudomonadota</taxon>
        <taxon>Alphaproteobacteria</taxon>
        <taxon>Rhodospirillales</taxon>
        <taxon>Rhodospirillaceae</taxon>
        <taxon>Magnetospirillum</taxon>
    </lineage>
</organism>
<comment type="caution">
    <text evidence="1">The sequence shown here is derived from an EMBL/GenBank/DDBJ whole genome shotgun (WGS) entry which is preliminary data.</text>
</comment>
<dbReference type="AlphaFoldDB" id="A0A178MD64"/>